<accession>A0ABP7HRK1</accession>
<dbReference type="RefSeq" id="WP_344936955.1">
    <property type="nucleotide sequence ID" value="NZ_BAAAZR010000002.1"/>
</dbReference>
<gene>
    <name evidence="1" type="ORF">GCM10022226_19620</name>
</gene>
<name>A0ABP7HRK1_9ACTN</name>
<sequence length="169" mass="18157">MSTTRDHPDDARVPHDELRALVREVVRDLLPALRDAVRAGEGARPVAIRDDDDLNAFALHVLDLARDPGRATDLREGRLRFRLDPSPIAVERTAGAPPGYVERTAGAAPSVHAGAEGAVRRHEKGAVTERHVAEAAAAGARLVLGRRALLTPLAKERVRACGVVVEREG</sequence>
<protein>
    <recommendedName>
        <fullName evidence="3">DUF222 domain-containing protein</fullName>
    </recommendedName>
</protein>
<keyword evidence="2" id="KW-1185">Reference proteome</keyword>
<reference evidence="2" key="1">
    <citation type="journal article" date="2019" name="Int. J. Syst. Evol. Microbiol.">
        <title>The Global Catalogue of Microorganisms (GCM) 10K type strain sequencing project: providing services to taxonomists for standard genome sequencing and annotation.</title>
        <authorList>
            <consortium name="The Broad Institute Genomics Platform"/>
            <consortium name="The Broad Institute Genome Sequencing Center for Infectious Disease"/>
            <person name="Wu L."/>
            <person name="Ma J."/>
        </authorList>
    </citation>
    <scope>NUCLEOTIDE SEQUENCE [LARGE SCALE GENOMIC DNA]</scope>
    <source>
        <strain evidence="2">JCM 16908</strain>
    </source>
</reference>
<comment type="caution">
    <text evidence="1">The sequence shown here is derived from an EMBL/GenBank/DDBJ whole genome shotgun (WGS) entry which is preliminary data.</text>
</comment>
<dbReference type="EMBL" id="BAAAZR010000002">
    <property type="protein sequence ID" value="GAA3800179.1"/>
    <property type="molecule type" value="Genomic_DNA"/>
</dbReference>
<proteinExistence type="predicted"/>
<dbReference type="Proteomes" id="UP001500888">
    <property type="component" value="Unassembled WGS sequence"/>
</dbReference>
<evidence type="ECO:0000313" key="1">
    <source>
        <dbReference type="EMBL" id="GAA3800179.1"/>
    </source>
</evidence>
<evidence type="ECO:0008006" key="3">
    <source>
        <dbReference type="Google" id="ProtNLM"/>
    </source>
</evidence>
<organism evidence="1 2">
    <name type="scientific">Sphaerisporangium flaviroseum</name>
    <dbReference type="NCBI Taxonomy" id="509199"/>
    <lineage>
        <taxon>Bacteria</taxon>
        <taxon>Bacillati</taxon>
        <taxon>Actinomycetota</taxon>
        <taxon>Actinomycetes</taxon>
        <taxon>Streptosporangiales</taxon>
        <taxon>Streptosporangiaceae</taxon>
        <taxon>Sphaerisporangium</taxon>
    </lineage>
</organism>
<evidence type="ECO:0000313" key="2">
    <source>
        <dbReference type="Proteomes" id="UP001500888"/>
    </source>
</evidence>